<keyword evidence="6" id="KW-1185">Reference proteome</keyword>
<dbReference type="Pfam" id="PF08545">
    <property type="entry name" value="ACP_syn_III"/>
    <property type="match status" value="1"/>
</dbReference>
<sequence length="337" mass="35448">MNRTATVVATGRYLPERLVTNDELRSKFAPSGRAEIIDGFEARSGIRQRYHADAGQATSDLAAEAARQAMARAACQPADLDLIILGTDTPDQLTPATSVIVQAKLGASNAGTFDIGCACASFPTALATAVGLVTVNPDIRRVLVIGAYLMHRLADPDDPMSFFYGDGAGAAIVEPTQGPGLLASAFLADGRYARHWSIAAGGTAEPASHAAVEAGRTRVRLNERYPPEINEEGWPRLMGRLAAQGGFTMDAVDLAVFTQVNAASIDKVCDRVNLARDRAPKLMDRYGYTGSACVPIALDHAIEHGLVGSGDLVTLLGSGVGYNMAGVALRLEENLPA</sequence>
<name>A0ABV3SAE3_9GAMM</name>
<feature type="domain" description="Beta-ketoacyl-[acyl-carrier-protein] synthase III C-terminal" evidence="3">
    <location>
        <begin position="244"/>
        <end position="330"/>
    </location>
</feature>
<dbReference type="InterPro" id="IPR013751">
    <property type="entry name" value="ACP_syn_III_N"/>
</dbReference>
<dbReference type="SUPFAM" id="SSF53901">
    <property type="entry name" value="Thiolase-like"/>
    <property type="match status" value="1"/>
</dbReference>
<dbReference type="EMBL" id="JBAKFJ010000001">
    <property type="protein sequence ID" value="MEX0387101.1"/>
    <property type="molecule type" value="Genomic_DNA"/>
</dbReference>
<dbReference type="InterPro" id="IPR013747">
    <property type="entry name" value="ACP_syn_III_C"/>
</dbReference>
<dbReference type="Pfam" id="PF08541">
    <property type="entry name" value="ACP_syn_III_C"/>
    <property type="match status" value="1"/>
</dbReference>
<feature type="domain" description="Beta-ketoacyl-[acyl-carrier-protein] synthase III N-terminal" evidence="4">
    <location>
        <begin position="113"/>
        <end position="190"/>
    </location>
</feature>
<evidence type="ECO:0000313" key="6">
    <source>
        <dbReference type="Proteomes" id="UP001556653"/>
    </source>
</evidence>
<dbReference type="PANTHER" id="PTHR34069:SF2">
    <property type="entry name" value="BETA-KETOACYL-[ACYL-CARRIER-PROTEIN] SYNTHASE III"/>
    <property type="match status" value="1"/>
</dbReference>
<dbReference type="RefSeq" id="WP_367967625.1">
    <property type="nucleotide sequence ID" value="NZ_JBAKFI010000002.1"/>
</dbReference>
<dbReference type="Proteomes" id="UP001556653">
    <property type="component" value="Unassembled WGS sequence"/>
</dbReference>
<dbReference type="PANTHER" id="PTHR34069">
    <property type="entry name" value="3-OXOACYL-[ACYL-CARRIER-PROTEIN] SYNTHASE 3"/>
    <property type="match status" value="1"/>
</dbReference>
<comment type="caution">
    <text evidence="5">The sequence shown here is derived from an EMBL/GenBank/DDBJ whole genome shotgun (WGS) entry which is preliminary data.</text>
</comment>
<evidence type="ECO:0000313" key="5">
    <source>
        <dbReference type="EMBL" id="MEX0387101.1"/>
    </source>
</evidence>
<keyword evidence="2" id="KW-0012">Acyltransferase</keyword>
<reference evidence="5 6" key="1">
    <citation type="submission" date="2024-02" db="EMBL/GenBank/DDBJ databases">
        <title>New especies of Spiribacter isolated from saline water.</title>
        <authorList>
            <person name="Leon M.J."/>
            <person name="De La Haba R."/>
            <person name="Sanchez-Porro C."/>
            <person name="Ventosa A."/>
        </authorList>
    </citation>
    <scope>NUCLEOTIDE SEQUENCE [LARGE SCALE GENOMIC DNA]</scope>
    <source>
        <strain evidence="6">ag22IC4-227</strain>
    </source>
</reference>
<evidence type="ECO:0000259" key="3">
    <source>
        <dbReference type="Pfam" id="PF08541"/>
    </source>
</evidence>
<evidence type="ECO:0000259" key="4">
    <source>
        <dbReference type="Pfam" id="PF08545"/>
    </source>
</evidence>
<dbReference type="CDD" id="cd00830">
    <property type="entry name" value="KAS_III"/>
    <property type="match status" value="1"/>
</dbReference>
<keyword evidence="1" id="KW-0808">Transferase</keyword>
<dbReference type="InterPro" id="IPR016039">
    <property type="entry name" value="Thiolase-like"/>
</dbReference>
<evidence type="ECO:0000256" key="1">
    <source>
        <dbReference type="ARBA" id="ARBA00022679"/>
    </source>
</evidence>
<protein>
    <submittedName>
        <fullName evidence="5">Ketoacyl-ACP synthase III</fullName>
    </submittedName>
</protein>
<dbReference type="Gene3D" id="3.40.47.10">
    <property type="match status" value="1"/>
</dbReference>
<accession>A0ABV3SAE3</accession>
<organism evidence="5 6">
    <name type="scientific">Spiribacter onubensis</name>
    <dbReference type="NCBI Taxonomy" id="3122420"/>
    <lineage>
        <taxon>Bacteria</taxon>
        <taxon>Pseudomonadati</taxon>
        <taxon>Pseudomonadota</taxon>
        <taxon>Gammaproteobacteria</taxon>
        <taxon>Chromatiales</taxon>
        <taxon>Ectothiorhodospiraceae</taxon>
        <taxon>Spiribacter</taxon>
    </lineage>
</organism>
<proteinExistence type="predicted"/>
<gene>
    <name evidence="5" type="ORF">V6X64_08870</name>
</gene>
<evidence type="ECO:0000256" key="2">
    <source>
        <dbReference type="ARBA" id="ARBA00023315"/>
    </source>
</evidence>